<evidence type="ECO:0000259" key="1">
    <source>
        <dbReference type="Pfam" id="PF04471"/>
    </source>
</evidence>
<accession>A0A2P2GEF6</accession>
<reference evidence="2 3" key="1">
    <citation type="submission" date="2015-05" db="EMBL/GenBank/DDBJ databases">
        <title>Draft Genome assembly of Streptomyces showdoensis.</title>
        <authorList>
            <person name="Thapa K.K."/>
            <person name="Metsa-Ketela M."/>
        </authorList>
    </citation>
    <scope>NUCLEOTIDE SEQUENCE [LARGE SCALE GENOMIC DNA]</scope>
    <source>
        <strain evidence="2 3">ATCC 15227</strain>
    </source>
</reference>
<organism evidence="2 3">
    <name type="scientific">Streptomyces showdoensis</name>
    <dbReference type="NCBI Taxonomy" id="68268"/>
    <lineage>
        <taxon>Bacteria</taxon>
        <taxon>Bacillati</taxon>
        <taxon>Actinomycetota</taxon>
        <taxon>Actinomycetes</taxon>
        <taxon>Kitasatosporales</taxon>
        <taxon>Streptomycetaceae</taxon>
        <taxon>Streptomyces</taxon>
    </lineage>
</organism>
<dbReference type="Gene3D" id="3.40.1350.10">
    <property type="match status" value="1"/>
</dbReference>
<keyword evidence="3" id="KW-1185">Reference proteome</keyword>
<dbReference type="Proteomes" id="UP000265325">
    <property type="component" value="Unassembled WGS sequence"/>
</dbReference>
<dbReference type="PANTHER" id="PTHR30015:SF6">
    <property type="entry name" value="SLL1429 PROTEIN"/>
    <property type="match status" value="1"/>
</dbReference>
<name>A0A2P2GEF6_STREW</name>
<dbReference type="Pfam" id="PF04471">
    <property type="entry name" value="Mrr_cat"/>
    <property type="match status" value="1"/>
</dbReference>
<feature type="domain" description="Restriction endonuclease type IV Mrr" evidence="1">
    <location>
        <begin position="38"/>
        <end position="153"/>
    </location>
</feature>
<dbReference type="SUPFAM" id="SSF52980">
    <property type="entry name" value="Restriction endonuclease-like"/>
    <property type="match status" value="1"/>
</dbReference>
<sequence length="167" mass="17879">MGLMVDAADLLEKTGALLPASGSAFLAPVASMFMHQVDALHHSEFEQLVAELLDRDGYRIVRSGGGSGDMGADVVAEDELGRRVIVQCKHFQNGNGSVGQPVVQHVYGGAVAMHRSTLAVVVTNGRITGGAKVWAKEDDRARLIDREALKRWCEDGEPLSAVLRDVS</sequence>
<dbReference type="InterPro" id="IPR011856">
    <property type="entry name" value="tRNA_endonuc-like_dom_sf"/>
</dbReference>
<dbReference type="InterPro" id="IPR007560">
    <property type="entry name" value="Restrct_endonuc_IV_Mrr"/>
</dbReference>
<dbReference type="EMBL" id="LAQS01000075">
    <property type="protein sequence ID" value="KKZ69898.1"/>
    <property type="molecule type" value="Genomic_DNA"/>
</dbReference>
<dbReference type="GO" id="GO:0003677">
    <property type="term" value="F:DNA binding"/>
    <property type="evidence" value="ECO:0007669"/>
    <property type="project" value="InterPro"/>
</dbReference>
<evidence type="ECO:0000313" key="3">
    <source>
        <dbReference type="Proteomes" id="UP000265325"/>
    </source>
</evidence>
<dbReference type="PANTHER" id="PTHR30015">
    <property type="entry name" value="MRR RESTRICTION SYSTEM PROTEIN"/>
    <property type="match status" value="1"/>
</dbReference>
<dbReference type="GO" id="GO:0009307">
    <property type="term" value="P:DNA restriction-modification system"/>
    <property type="evidence" value="ECO:0007669"/>
    <property type="project" value="InterPro"/>
</dbReference>
<dbReference type="InterPro" id="IPR011335">
    <property type="entry name" value="Restrct_endonuc-II-like"/>
</dbReference>
<dbReference type="GO" id="GO:0015666">
    <property type="term" value="F:restriction endodeoxyribonuclease activity"/>
    <property type="evidence" value="ECO:0007669"/>
    <property type="project" value="TreeGrafter"/>
</dbReference>
<comment type="caution">
    <text evidence="2">The sequence shown here is derived from an EMBL/GenBank/DDBJ whole genome shotgun (WGS) entry which is preliminary data.</text>
</comment>
<evidence type="ECO:0000313" key="2">
    <source>
        <dbReference type="EMBL" id="KKZ69898.1"/>
    </source>
</evidence>
<proteinExistence type="predicted"/>
<dbReference type="InterPro" id="IPR052906">
    <property type="entry name" value="Type_IV_Methyl-Rstrct_Enzyme"/>
</dbReference>
<dbReference type="AlphaFoldDB" id="A0A2P2GEF6"/>
<protein>
    <recommendedName>
        <fullName evidence="1">Restriction endonuclease type IV Mrr domain-containing protein</fullName>
    </recommendedName>
</protein>
<gene>
    <name evidence="2" type="ORF">VO63_31890</name>
</gene>